<feature type="transmembrane region" description="Helical" evidence="11">
    <location>
        <begin position="46"/>
        <end position="69"/>
    </location>
</feature>
<keyword evidence="5" id="KW-0762">Sugar transport</keyword>
<comment type="subcellular location">
    <subcellularLocation>
        <location evidence="1">Cell membrane</location>
        <topology evidence="1">Multi-pass membrane protein</topology>
    </subcellularLocation>
</comment>
<evidence type="ECO:0000256" key="4">
    <source>
        <dbReference type="ARBA" id="ARBA00022475"/>
    </source>
</evidence>
<evidence type="ECO:0000256" key="10">
    <source>
        <dbReference type="SAM" id="MobiDB-lite"/>
    </source>
</evidence>
<dbReference type="GO" id="GO:0005886">
    <property type="term" value="C:plasma membrane"/>
    <property type="evidence" value="ECO:0007669"/>
    <property type="project" value="UniProtKB-SubCell"/>
</dbReference>
<keyword evidence="7" id="KW-0677">Repeat</keyword>
<evidence type="ECO:0008006" key="13">
    <source>
        <dbReference type="Google" id="ProtNLM"/>
    </source>
</evidence>
<evidence type="ECO:0000256" key="9">
    <source>
        <dbReference type="ARBA" id="ARBA00023136"/>
    </source>
</evidence>
<evidence type="ECO:0000256" key="7">
    <source>
        <dbReference type="ARBA" id="ARBA00022737"/>
    </source>
</evidence>
<comment type="similarity">
    <text evidence="2">Belongs to the SWEET sugar transporter family.</text>
</comment>
<feature type="region of interest" description="Disordered" evidence="10">
    <location>
        <begin position="84"/>
        <end position="135"/>
    </location>
</feature>
<evidence type="ECO:0000256" key="2">
    <source>
        <dbReference type="ARBA" id="ARBA00007809"/>
    </source>
</evidence>
<keyword evidence="4" id="KW-1003">Cell membrane</keyword>
<dbReference type="GO" id="GO:0051119">
    <property type="term" value="F:sugar transmembrane transporter activity"/>
    <property type="evidence" value="ECO:0007669"/>
    <property type="project" value="InterPro"/>
</dbReference>
<dbReference type="InterPro" id="IPR047664">
    <property type="entry name" value="SWEET"/>
</dbReference>
<organism evidence="12">
    <name type="scientific">Lotharella globosa</name>
    <dbReference type="NCBI Taxonomy" id="91324"/>
    <lineage>
        <taxon>Eukaryota</taxon>
        <taxon>Sar</taxon>
        <taxon>Rhizaria</taxon>
        <taxon>Cercozoa</taxon>
        <taxon>Chlorarachniophyceae</taxon>
        <taxon>Lotharella</taxon>
    </lineage>
</organism>
<sequence>MLSSPLSQACQVVKHRSTANASWGLTISCAANSFFWAAYAHVIDDWYLLFPPLLGMVLAAMQISLLIIFSKRCLGIHPKKKEKEAVEMAPQAGKSKSSPSCKASKSAVSVPNARLGKNGNASSDKDGAQVAAELP</sequence>
<proteinExistence type="inferred from homology"/>
<dbReference type="EMBL" id="HBIV01001285">
    <property type="protein sequence ID" value="CAE0644808.1"/>
    <property type="molecule type" value="Transcribed_RNA"/>
</dbReference>
<keyword evidence="9 11" id="KW-0472">Membrane</keyword>
<reference evidence="12" key="1">
    <citation type="submission" date="2021-01" db="EMBL/GenBank/DDBJ databases">
        <authorList>
            <person name="Corre E."/>
            <person name="Pelletier E."/>
            <person name="Niang G."/>
            <person name="Scheremetjew M."/>
            <person name="Finn R."/>
            <person name="Kale V."/>
            <person name="Holt S."/>
            <person name="Cochrane G."/>
            <person name="Meng A."/>
            <person name="Brown T."/>
            <person name="Cohen L."/>
        </authorList>
    </citation>
    <scope>NUCLEOTIDE SEQUENCE</scope>
    <source>
        <strain evidence="12">CCCM811</strain>
    </source>
</reference>
<keyword evidence="6 11" id="KW-0812">Transmembrane</keyword>
<dbReference type="AlphaFoldDB" id="A0A7S4DEL5"/>
<keyword evidence="8 11" id="KW-1133">Transmembrane helix</keyword>
<evidence type="ECO:0000256" key="3">
    <source>
        <dbReference type="ARBA" id="ARBA00022448"/>
    </source>
</evidence>
<evidence type="ECO:0000256" key="5">
    <source>
        <dbReference type="ARBA" id="ARBA00022597"/>
    </source>
</evidence>
<dbReference type="Pfam" id="PF03083">
    <property type="entry name" value="MtN3_slv"/>
    <property type="match status" value="1"/>
</dbReference>
<dbReference type="PANTHER" id="PTHR10791">
    <property type="entry name" value="RAG1-ACTIVATING PROTEIN 1"/>
    <property type="match status" value="1"/>
</dbReference>
<evidence type="ECO:0000256" key="11">
    <source>
        <dbReference type="SAM" id="Phobius"/>
    </source>
</evidence>
<keyword evidence="3" id="KW-0813">Transport</keyword>
<accession>A0A7S4DEL5</accession>
<feature type="compositionally biased region" description="Low complexity" evidence="10">
    <location>
        <begin position="94"/>
        <end position="111"/>
    </location>
</feature>
<evidence type="ECO:0000256" key="1">
    <source>
        <dbReference type="ARBA" id="ARBA00004651"/>
    </source>
</evidence>
<feature type="transmembrane region" description="Helical" evidence="11">
    <location>
        <begin position="21"/>
        <end position="40"/>
    </location>
</feature>
<dbReference type="Gene3D" id="1.20.1280.290">
    <property type="match status" value="1"/>
</dbReference>
<dbReference type="PANTHER" id="PTHR10791:SF30">
    <property type="entry name" value="SUGAR TRANSPORTER SWEET1"/>
    <property type="match status" value="1"/>
</dbReference>
<dbReference type="InterPro" id="IPR004316">
    <property type="entry name" value="SWEET_rpt"/>
</dbReference>
<evidence type="ECO:0000256" key="8">
    <source>
        <dbReference type="ARBA" id="ARBA00022989"/>
    </source>
</evidence>
<name>A0A7S4DEL5_9EUKA</name>
<protein>
    <recommendedName>
        <fullName evidence="13">Bidirectional sugar transporter SWEET</fullName>
    </recommendedName>
</protein>
<evidence type="ECO:0000313" key="12">
    <source>
        <dbReference type="EMBL" id="CAE0644808.1"/>
    </source>
</evidence>
<gene>
    <name evidence="12" type="ORF">LGLO00237_LOCUS887</name>
</gene>
<evidence type="ECO:0000256" key="6">
    <source>
        <dbReference type="ARBA" id="ARBA00022692"/>
    </source>
</evidence>